<keyword evidence="6 7" id="KW-0472">Membrane</keyword>
<evidence type="ECO:0000256" key="1">
    <source>
        <dbReference type="ARBA" id="ARBA00004651"/>
    </source>
</evidence>
<evidence type="ECO:0000256" key="7">
    <source>
        <dbReference type="SAM" id="Phobius"/>
    </source>
</evidence>
<feature type="transmembrane region" description="Helical" evidence="7">
    <location>
        <begin position="116"/>
        <end position="137"/>
    </location>
</feature>
<feature type="domain" description="Mechanosensitive ion channel MscS C-terminal" evidence="9">
    <location>
        <begin position="315"/>
        <end position="398"/>
    </location>
</feature>
<evidence type="ECO:0000256" key="2">
    <source>
        <dbReference type="ARBA" id="ARBA00008017"/>
    </source>
</evidence>
<dbReference type="SUPFAM" id="SSF82861">
    <property type="entry name" value="Mechanosensitive channel protein MscS (YggB), transmembrane region"/>
    <property type="match status" value="1"/>
</dbReference>
<evidence type="ECO:0000256" key="3">
    <source>
        <dbReference type="ARBA" id="ARBA00022475"/>
    </source>
</evidence>
<keyword evidence="5 7" id="KW-1133">Transmembrane helix</keyword>
<dbReference type="InterPro" id="IPR010920">
    <property type="entry name" value="LSM_dom_sf"/>
</dbReference>
<feature type="transmembrane region" description="Helical" evidence="7">
    <location>
        <begin position="157"/>
        <end position="178"/>
    </location>
</feature>
<evidence type="ECO:0000256" key="5">
    <source>
        <dbReference type="ARBA" id="ARBA00022989"/>
    </source>
</evidence>
<feature type="domain" description="Mechanosensitive ion channel MscS" evidence="8">
    <location>
        <begin position="241"/>
        <end position="304"/>
    </location>
</feature>
<evidence type="ECO:0000313" key="10">
    <source>
        <dbReference type="EMBL" id="MET1490079.1"/>
    </source>
</evidence>
<accession>A0ABV2CQ81</accession>
<evidence type="ECO:0000313" key="11">
    <source>
        <dbReference type="Proteomes" id="UP001548590"/>
    </source>
</evidence>
<name>A0ABV2CQ81_9RHOO</name>
<evidence type="ECO:0000259" key="8">
    <source>
        <dbReference type="Pfam" id="PF00924"/>
    </source>
</evidence>
<dbReference type="InterPro" id="IPR011066">
    <property type="entry name" value="MscS_channel_C_sf"/>
</dbReference>
<dbReference type="InterPro" id="IPR006685">
    <property type="entry name" value="MscS_channel_2nd"/>
</dbReference>
<dbReference type="SUPFAM" id="SSF50182">
    <property type="entry name" value="Sm-like ribonucleoproteins"/>
    <property type="match status" value="1"/>
</dbReference>
<dbReference type="Proteomes" id="UP001548590">
    <property type="component" value="Unassembled WGS sequence"/>
</dbReference>
<dbReference type="Gene3D" id="3.30.70.100">
    <property type="match status" value="1"/>
</dbReference>
<evidence type="ECO:0000259" key="9">
    <source>
        <dbReference type="Pfam" id="PF21082"/>
    </source>
</evidence>
<feature type="transmembrane region" description="Helical" evidence="7">
    <location>
        <begin position="77"/>
        <end position="96"/>
    </location>
</feature>
<proteinExistence type="inferred from homology"/>
<feature type="transmembrane region" description="Helical" evidence="7">
    <location>
        <begin position="230"/>
        <end position="253"/>
    </location>
</feature>
<dbReference type="InterPro" id="IPR052702">
    <property type="entry name" value="MscS-like_channel"/>
</dbReference>
<dbReference type="Pfam" id="PF21082">
    <property type="entry name" value="MS_channel_3rd"/>
    <property type="match status" value="1"/>
</dbReference>
<gene>
    <name evidence="10" type="ORF">ABVT11_09595</name>
</gene>
<dbReference type="InterPro" id="IPR049278">
    <property type="entry name" value="MS_channel_C"/>
</dbReference>
<organism evidence="10 11">
    <name type="scientific">Uliginosibacterium paludis</name>
    <dbReference type="NCBI Taxonomy" id="1615952"/>
    <lineage>
        <taxon>Bacteria</taxon>
        <taxon>Pseudomonadati</taxon>
        <taxon>Pseudomonadota</taxon>
        <taxon>Betaproteobacteria</taxon>
        <taxon>Rhodocyclales</taxon>
        <taxon>Zoogloeaceae</taxon>
        <taxon>Uliginosibacterium</taxon>
    </lineage>
</organism>
<sequence length="415" mass="44962">MDFLDDVIALLSHPATLREMGTLFVLLGSAWLIAGWLKPKPGVITKLRGLRSVAFPILGILSVGAFQIYAVNTHWRLHFAPTIVSLLWAMIGLRIVRFVLQRAFPRAHWVQTFGRAAATVVWTLLALDLFNVLPEIIDWLNGFVIPMGKNHITLWEIMQGFGSVAGSLLVALWLGGLIESRLLAMKGVDSSVQVVLSRVAQAVLILMAVLIGAELVGLDLTALSVFGGALGVGLGLGMQKIASSYVSGFIILLDRSIKIGNLIQVGNDRGEVLNITTRYTVLRSLAGAHFIVPNDTLVGSTVQNDSFVTPNTRVAVQVQVAYGTDVEAVLPMLQEIGALPERVLKDPAPMAYLVSFDDSGMTLELGVWIADPGNGTMGLKSDLNRAILKRFREAAVEIPFPQREIRLLGTQIADS</sequence>
<keyword evidence="11" id="KW-1185">Reference proteome</keyword>
<feature type="transmembrane region" description="Helical" evidence="7">
    <location>
        <begin position="49"/>
        <end position="71"/>
    </location>
</feature>
<evidence type="ECO:0000256" key="4">
    <source>
        <dbReference type="ARBA" id="ARBA00022692"/>
    </source>
</evidence>
<dbReference type="PANTHER" id="PTHR30347">
    <property type="entry name" value="POTASSIUM CHANNEL RELATED"/>
    <property type="match status" value="1"/>
</dbReference>
<reference evidence="10 11" key="1">
    <citation type="submission" date="2024-07" db="EMBL/GenBank/DDBJ databases">
        <title>Uliginosibacterium paludis KCTC:42655.</title>
        <authorList>
            <person name="Kim M.K."/>
        </authorList>
    </citation>
    <scope>NUCLEOTIDE SEQUENCE [LARGE SCALE GENOMIC DNA]</scope>
    <source>
        <strain evidence="10 11">KCTC 42655</strain>
    </source>
</reference>
<dbReference type="PANTHER" id="PTHR30347:SF1">
    <property type="entry name" value="MECHANOSENSITIVE CHANNEL MSCK"/>
    <property type="match status" value="1"/>
</dbReference>
<dbReference type="Pfam" id="PF00924">
    <property type="entry name" value="MS_channel_2nd"/>
    <property type="match status" value="1"/>
</dbReference>
<dbReference type="SUPFAM" id="SSF82689">
    <property type="entry name" value="Mechanosensitive channel protein MscS (YggB), C-terminal domain"/>
    <property type="match status" value="1"/>
</dbReference>
<feature type="transmembrane region" description="Helical" evidence="7">
    <location>
        <begin position="20"/>
        <end position="37"/>
    </location>
</feature>
<comment type="caution">
    <text evidence="10">The sequence shown here is derived from an EMBL/GenBank/DDBJ whole genome shotgun (WGS) entry which is preliminary data.</text>
</comment>
<keyword evidence="4 7" id="KW-0812">Transmembrane</keyword>
<keyword evidence="3" id="KW-1003">Cell membrane</keyword>
<dbReference type="EMBL" id="JBEWLZ010000004">
    <property type="protein sequence ID" value="MET1490079.1"/>
    <property type="molecule type" value="Genomic_DNA"/>
</dbReference>
<protein>
    <submittedName>
        <fullName evidence="10">Mechanosensitive ion channel domain-containing protein</fullName>
    </submittedName>
</protein>
<dbReference type="Gene3D" id="2.30.30.60">
    <property type="match status" value="1"/>
</dbReference>
<dbReference type="RefSeq" id="WP_345923537.1">
    <property type="nucleotide sequence ID" value="NZ_JBDIVF010000001.1"/>
</dbReference>
<dbReference type="InterPro" id="IPR011014">
    <property type="entry name" value="MscS_channel_TM-2"/>
</dbReference>
<comment type="similarity">
    <text evidence="2">Belongs to the MscS (TC 1.A.23) family.</text>
</comment>
<feature type="transmembrane region" description="Helical" evidence="7">
    <location>
        <begin position="199"/>
        <end position="218"/>
    </location>
</feature>
<dbReference type="InterPro" id="IPR023408">
    <property type="entry name" value="MscS_beta-dom_sf"/>
</dbReference>
<evidence type="ECO:0000256" key="6">
    <source>
        <dbReference type="ARBA" id="ARBA00023136"/>
    </source>
</evidence>
<dbReference type="Gene3D" id="1.10.287.1260">
    <property type="match status" value="1"/>
</dbReference>
<comment type="subcellular location">
    <subcellularLocation>
        <location evidence="1">Cell membrane</location>
        <topology evidence="1">Multi-pass membrane protein</topology>
    </subcellularLocation>
</comment>